<gene>
    <name evidence="2" type="ORF">LCGC14_0630980</name>
</gene>
<proteinExistence type="predicted"/>
<dbReference type="EMBL" id="LAZR01001104">
    <property type="protein sequence ID" value="KKN50609.1"/>
    <property type="molecule type" value="Genomic_DNA"/>
</dbReference>
<dbReference type="AlphaFoldDB" id="A0A0F9R771"/>
<sequence length="59" mass="6543">MEDNNPTQVQITDIKMPFWSMVIFMVKASIASIPAFIILSIIGTLVFSLIGGFMGFGRF</sequence>
<accession>A0A0F9R771</accession>
<evidence type="ECO:0000256" key="1">
    <source>
        <dbReference type="SAM" id="Phobius"/>
    </source>
</evidence>
<comment type="caution">
    <text evidence="2">The sequence shown here is derived from an EMBL/GenBank/DDBJ whole genome shotgun (WGS) entry which is preliminary data.</text>
</comment>
<reference evidence="2" key="1">
    <citation type="journal article" date="2015" name="Nature">
        <title>Complex archaea that bridge the gap between prokaryotes and eukaryotes.</title>
        <authorList>
            <person name="Spang A."/>
            <person name="Saw J.H."/>
            <person name="Jorgensen S.L."/>
            <person name="Zaremba-Niedzwiedzka K."/>
            <person name="Martijn J."/>
            <person name="Lind A.E."/>
            <person name="van Eijk R."/>
            <person name="Schleper C."/>
            <person name="Guy L."/>
            <person name="Ettema T.J."/>
        </authorList>
    </citation>
    <scope>NUCLEOTIDE SEQUENCE</scope>
</reference>
<keyword evidence="1" id="KW-0812">Transmembrane</keyword>
<feature type="transmembrane region" description="Helical" evidence="1">
    <location>
        <begin position="30"/>
        <end position="56"/>
    </location>
</feature>
<keyword evidence="1" id="KW-1133">Transmembrane helix</keyword>
<name>A0A0F9R771_9ZZZZ</name>
<keyword evidence="1" id="KW-0472">Membrane</keyword>
<evidence type="ECO:0000313" key="2">
    <source>
        <dbReference type="EMBL" id="KKN50609.1"/>
    </source>
</evidence>
<protein>
    <submittedName>
        <fullName evidence="2">Uncharacterized protein</fullName>
    </submittedName>
</protein>
<organism evidence="2">
    <name type="scientific">marine sediment metagenome</name>
    <dbReference type="NCBI Taxonomy" id="412755"/>
    <lineage>
        <taxon>unclassified sequences</taxon>
        <taxon>metagenomes</taxon>
        <taxon>ecological metagenomes</taxon>
    </lineage>
</organism>